<evidence type="ECO:0008006" key="7">
    <source>
        <dbReference type="Google" id="ProtNLM"/>
    </source>
</evidence>
<dbReference type="InterPro" id="IPR041589">
    <property type="entry name" value="DNAH3_AAA_lid_1"/>
</dbReference>
<evidence type="ECO:0000313" key="6">
    <source>
        <dbReference type="Proteomes" id="UP001558652"/>
    </source>
</evidence>
<organism evidence="5 6">
    <name type="scientific">Ranatra chinensis</name>
    <dbReference type="NCBI Taxonomy" id="642074"/>
    <lineage>
        <taxon>Eukaryota</taxon>
        <taxon>Metazoa</taxon>
        <taxon>Ecdysozoa</taxon>
        <taxon>Arthropoda</taxon>
        <taxon>Hexapoda</taxon>
        <taxon>Insecta</taxon>
        <taxon>Pterygota</taxon>
        <taxon>Neoptera</taxon>
        <taxon>Paraneoptera</taxon>
        <taxon>Hemiptera</taxon>
        <taxon>Heteroptera</taxon>
        <taxon>Panheteroptera</taxon>
        <taxon>Nepomorpha</taxon>
        <taxon>Nepidae</taxon>
        <taxon>Ranatrinae</taxon>
        <taxon>Ranatra</taxon>
    </lineage>
</organism>
<comment type="caution">
    <text evidence="5">The sequence shown here is derived from an EMBL/GenBank/DDBJ whole genome shotgun (WGS) entry which is preliminary data.</text>
</comment>
<reference evidence="5 6" key="1">
    <citation type="submission" date="2024-07" db="EMBL/GenBank/DDBJ databases">
        <title>Chromosome-level genome assembly of the water stick insect Ranatra chinensis (Heteroptera: Nepidae).</title>
        <authorList>
            <person name="Liu X."/>
        </authorList>
    </citation>
    <scope>NUCLEOTIDE SEQUENCE [LARGE SCALE GENOMIC DNA]</scope>
    <source>
        <strain evidence="5">Cailab_2021Rc</strain>
        <tissue evidence="5">Muscle</tissue>
    </source>
</reference>
<dbReference type="Gene3D" id="3.40.50.300">
    <property type="entry name" value="P-loop containing nucleotide triphosphate hydrolases"/>
    <property type="match status" value="4"/>
</dbReference>
<dbReference type="SUPFAM" id="SSF52540">
    <property type="entry name" value="P-loop containing nucleoside triphosphate hydrolases"/>
    <property type="match status" value="1"/>
</dbReference>
<evidence type="ECO:0000259" key="4">
    <source>
        <dbReference type="Pfam" id="PF17857"/>
    </source>
</evidence>
<dbReference type="Pfam" id="PF12780">
    <property type="entry name" value="AAA_8"/>
    <property type="match status" value="1"/>
</dbReference>
<comment type="similarity">
    <text evidence="1">Belongs to the dynein heavy chain family.</text>
</comment>
<gene>
    <name evidence="5" type="ORF">AAG570_008727</name>
</gene>
<dbReference type="Pfam" id="PF17852">
    <property type="entry name" value="Dynein_AAA_lid"/>
    <property type="match status" value="1"/>
</dbReference>
<feature type="domain" description="Dynein heavy chain AAA module D4" evidence="2">
    <location>
        <begin position="622"/>
        <end position="657"/>
    </location>
</feature>
<name>A0ABD0YRQ4_9HEMI</name>
<dbReference type="Gene3D" id="1.20.920.30">
    <property type="match status" value="1"/>
</dbReference>
<dbReference type="Pfam" id="PF17857">
    <property type="entry name" value="AAA_lid_1"/>
    <property type="match status" value="1"/>
</dbReference>
<dbReference type="FunFam" id="1.20.920.30:FF:000005">
    <property type="entry name" value="Dynein, axonemal, heavy chain 2"/>
    <property type="match status" value="1"/>
</dbReference>
<dbReference type="InterPro" id="IPR041466">
    <property type="entry name" value="Dynein_AAA5_ext"/>
</dbReference>
<proteinExistence type="inferred from homology"/>
<accession>A0ABD0YRQ4</accession>
<dbReference type="InterPro" id="IPR026983">
    <property type="entry name" value="DHC"/>
</dbReference>
<dbReference type="PANTHER" id="PTHR22878">
    <property type="entry name" value="DYNEIN HEAVY CHAIN 6, AXONEMAL-LIKE-RELATED"/>
    <property type="match status" value="1"/>
</dbReference>
<protein>
    <recommendedName>
        <fullName evidence="7">Dynein heavy chain</fullName>
    </recommendedName>
</protein>
<dbReference type="PANTHER" id="PTHR22878:SF73">
    <property type="entry name" value="DYNEIN AXONEMAL HEAVY CHAIN 1"/>
    <property type="match status" value="1"/>
</dbReference>
<dbReference type="EMBL" id="JBFDAA010000003">
    <property type="protein sequence ID" value="KAL1138665.1"/>
    <property type="molecule type" value="Genomic_DNA"/>
</dbReference>
<evidence type="ECO:0000259" key="2">
    <source>
        <dbReference type="Pfam" id="PF12780"/>
    </source>
</evidence>
<feature type="domain" description="Dynein heavy chain AAA 5 extension" evidence="3">
    <location>
        <begin position="149"/>
        <end position="268"/>
    </location>
</feature>
<dbReference type="AlphaFoldDB" id="A0ABD0YRQ4"/>
<dbReference type="Pfam" id="PF12775">
    <property type="entry name" value="AAA_7"/>
    <property type="match status" value="1"/>
</dbReference>
<dbReference type="Proteomes" id="UP001558652">
    <property type="component" value="Unassembled WGS sequence"/>
</dbReference>
<evidence type="ECO:0000313" key="5">
    <source>
        <dbReference type="EMBL" id="KAL1138665.1"/>
    </source>
</evidence>
<dbReference type="InterPro" id="IPR027417">
    <property type="entry name" value="P-loop_NTPase"/>
</dbReference>
<feature type="domain" description="Dynein heavy chain 3 AAA+ lid" evidence="4">
    <location>
        <begin position="482"/>
        <end position="559"/>
    </location>
</feature>
<evidence type="ECO:0000256" key="1">
    <source>
        <dbReference type="ARBA" id="ARBA00008887"/>
    </source>
</evidence>
<dbReference type="InterPro" id="IPR024317">
    <property type="entry name" value="Dynein_heavy_chain_D4_dom"/>
</dbReference>
<keyword evidence="6" id="KW-1185">Reference proteome</keyword>
<sequence length="658" mass="74393">MSPSGSPFEAVYTYVLNPKSITMGQLYGEFDLLTDGILPSMVRIGASAEDLNKRWYVFDGPVDAVWIENMNTVLDDNKKLCLTSGEIIKLTSSMTLMFEVADLAVASPATVSRCGMVYIEPSVLGLLPFINCWIRRLPKLAKGHGEAFQELFSRYLLPGVELLRSRLKEIVASVDSAIVLSFLKLLDSFLAPLTMKDNRPPPSAKFLKLMPQLIPIWVIFSLVWSVGATCNANSQAIFSNWLIEIMTANNEEPPFPQNSQAYDYRFHDGGFTMATPSGEPEPPMWVHWMTGVPEYRILIDSKYSDIEVPTINSVRNAELLGMLLINENNVLCVGPTGTGKTLTDLIDSKLDKRRRGVYGPPVLKRLALFIDDFNMPALEVYGAQPPIELIRQWMDFGGWYDRQNIGDFRTLIDLNFVAAMGPPGGGRNPITPRLLRHFHFLAFTEMDDDCKVGAKMIFSTILGSWLTHTSLPEDYVDYTLKASLNVYSTVIKELLPTPAKTHYTFNLRDLSKVFQGIFMTVPEDVPTFIVYLHLWFHENCRVFEDRMVNDKDRAWFQALLHRQMVEDFHVEPNQVLSQEPILFADFIQPDFRRYSMVTDLHTMLNVLNNYLAEYNATSTAPMNLVLFYDAMSHISRICRIIRQPQGNALLLGMGGSGA</sequence>
<evidence type="ECO:0000259" key="3">
    <source>
        <dbReference type="Pfam" id="PF17852"/>
    </source>
</evidence>